<reference evidence="2 3" key="1">
    <citation type="submission" date="2020-01" db="EMBL/GenBank/DDBJ databases">
        <authorList>
            <consortium name="DOE Joint Genome Institute"/>
            <person name="Haridas S."/>
            <person name="Albert R."/>
            <person name="Binder M."/>
            <person name="Bloem J."/>
            <person name="Labutti K."/>
            <person name="Salamov A."/>
            <person name="Andreopoulos B."/>
            <person name="Baker S.E."/>
            <person name="Barry K."/>
            <person name="Bills G."/>
            <person name="Bluhm B.H."/>
            <person name="Cannon C."/>
            <person name="Castanera R."/>
            <person name="Culley D.E."/>
            <person name="Daum C."/>
            <person name="Ezra D."/>
            <person name="Gonzalez J.B."/>
            <person name="Henrissat B."/>
            <person name="Kuo A."/>
            <person name="Liang C."/>
            <person name="Lipzen A."/>
            <person name="Lutzoni F."/>
            <person name="Magnuson J."/>
            <person name="Mondo S."/>
            <person name="Nolan M."/>
            <person name="Ohm R."/>
            <person name="Pangilinan J."/>
            <person name="Park H.-J.H."/>
            <person name="Ramirez L."/>
            <person name="Alfaro M."/>
            <person name="Sun H."/>
            <person name="Tritt A."/>
            <person name="Yoshinaga Y."/>
            <person name="Zwiers L.-H.L."/>
            <person name="Turgeon B.G."/>
            <person name="Goodwin S.B."/>
            <person name="Spatafora J.W."/>
            <person name="Crous P.W."/>
            <person name="Grigoriev I.V."/>
        </authorList>
    </citation>
    <scope>NUCLEOTIDE SEQUENCE [LARGE SCALE GENOMIC DNA]</scope>
    <source>
        <strain evidence="2 3">CBS 611.86</strain>
    </source>
</reference>
<comment type="caution">
    <text evidence="2">The sequence shown here is derived from an EMBL/GenBank/DDBJ whole genome shotgun (WGS) entry which is preliminary data.</text>
</comment>
<sequence length="169" mass="18960">MVTQNATSIQDDDFLAEYIASDDRTVLATVTPEPVGESFVQTRSTRGSPDKTNTATTGASTQPDIYNQLSFDSVAKDPFFHSVRKRLRVSVTPIDEDVEQNILHDVSRYITNYRARYVVALDSVRAKEMEITEQVARIRSEKAKTAAESARLRKCLLELGRDEDEVDDA</sequence>
<feature type="compositionally biased region" description="Polar residues" evidence="1">
    <location>
        <begin position="39"/>
        <end position="61"/>
    </location>
</feature>
<evidence type="ECO:0000256" key="1">
    <source>
        <dbReference type="SAM" id="MobiDB-lite"/>
    </source>
</evidence>
<gene>
    <name evidence="2" type="ORF">BDV95DRAFT_573488</name>
</gene>
<dbReference type="AlphaFoldDB" id="A0A7C8I7E6"/>
<proteinExistence type="predicted"/>
<organism evidence="2 3">
    <name type="scientific">Massariosphaeria phaeospora</name>
    <dbReference type="NCBI Taxonomy" id="100035"/>
    <lineage>
        <taxon>Eukaryota</taxon>
        <taxon>Fungi</taxon>
        <taxon>Dikarya</taxon>
        <taxon>Ascomycota</taxon>
        <taxon>Pezizomycotina</taxon>
        <taxon>Dothideomycetes</taxon>
        <taxon>Pleosporomycetidae</taxon>
        <taxon>Pleosporales</taxon>
        <taxon>Pleosporales incertae sedis</taxon>
        <taxon>Massariosphaeria</taxon>
    </lineage>
</organism>
<name>A0A7C8I7E6_9PLEO</name>
<dbReference type="EMBL" id="JAADJZ010000012">
    <property type="protein sequence ID" value="KAF2871206.1"/>
    <property type="molecule type" value="Genomic_DNA"/>
</dbReference>
<feature type="region of interest" description="Disordered" evidence="1">
    <location>
        <begin position="34"/>
        <end position="61"/>
    </location>
</feature>
<keyword evidence="3" id="KW-1185">Reference proteome</keyword>
<dbReference type="Proteomes" id="UP000481861">
    <property type="component" value="Unassembled WGS sequence"/>
</dbReference>
<protein>
    <submittedName>
        <fullName evidence="2">Uncharacterized protein</fullName>
    </submittedName>
</protein>
<evidence type="ECO:0000313" key="3">
    <source>
        <dbReference type="Proteomes" id="UP000481861"/>
    </source>
</evidence>
<evidence type="ECO:0000313" key="2">
    <source>
        <dbReference type="EMBL" id="KAF2871206.1"/>
    </source>
</evidence>
<accession>A0A7C8I7E6</accession>